<dbReference type="RefSeq" id="WP_219070746.1">
    <property type="nucleotide sequence ID" value="NZ_CAJUXY010000108.1"/>
</dbReference>
<gene>
    <name evidence="1" type="ORF">M5I08_08350</name>
</gene>
<evidence type="ECO:0000313" key="1">
    <source>
        <dbReference type="EMBL" id="UQX12271.1"/>
    </source>
</evidence>
<dbReference type="EMBL" id="CP097320">
    <property type="protein sequence ID" value="UQX12271.1"/>
    <property type="molecule type" value="Genomic_DNA"/>
</dbReference>
<protein>
    <submittedName>
        <fullName evidence="1">Uncharacterized protein</fullName>
    </submittedName>
</protein>
<dbReference type="Proteomes" id="UP001056610">
    <property type="component" value="Chromosome"/>
</dbReference>
<name>A0ABY4QQN3_9MYCO</name>
<keyword evidence="2" id="KW-1185">Reference proteome</keyword>
<sequence>MCNGFRAVGIASNIIVGVEVLDGEKGHPDVPVGTRAIDLAELMLRKANAGVNRGAHR</sequence>
<accession>A0ABY4QQN3</accession>
<organism evidence="1 2">
    <name type="scientific">Candidatus Mycobacterium methanotrophicum</name>
    <dbReference type="NCBI Taxonomy" id="2943498"/>
    <lineage>
        <taxon>Bacteria</taxon>
        <taxon>Bacillati</taxon>
        <taxon>Actinomycetota</taxon>
        <taxon>Actinomycetes</taxon>
        <taxon>Mycobacteriales</taxon>
        <taxon>Mycobacteriaceae</taxon>
        <taxon>Mycobacterium</taxon>
    </lineage>
</organism>
<proteinExistence type="predicted"/>
<evidence type="ECO:0000313" key="2">
    <source>
        <dbReference type="Proteomes" id="UP001056610"/>
    </source>
</evidence>
<reference evidence="1" key="1">
    <citation type="submission" date="2022-05" db="EMBL/GenBank/DDBJ databases">
        <title>A methanotrophic Mycobacterium dominates a cave microbial ecosystem.</title>
        <authorList>
            <person name="Van Spanning R.J.M."/>
            <person name="Guan Q."/>
            <person name="Melkonian C."/>
            <person name="Gallant J."/>
            <person name="Polerecky L."/>
            <person name="Flot J.-F."/>
            <person name="Brandt B.W."/>
            <person name="Braster M."/>
            <person name="Iturbe Espinoza P."/>
            <person name="Aerts J."/>
            <person name="Meima-Franke M."/>
            <person name="Piersma S.R."/>
            <person name="Bunduc C."/>
            <person name="Ummels R."/>
            <person name="Pain A."/>
            <person name="Fleming E.J."/>
            <person name="van der Wel N."/>
            <person name="Gherman V.D."/>
            <person name="Sarbu S.M."/>
            <person name="Bodelier P.L.E."/>
            <person name="Bitter W."/>
        </authorList>
    </citation>
    <scope>NUCLEOTIDE SEQUENCE</scope>
    <source>
        <strain evidence="1">Sulfur Cave</strain>
    </source>
</reference>